<proteinExistence type="predicted"/>
<sequence>MCKALGMLNVLASRAFTTSNIRALRFGSQRTQQSDIFQVGAFLPENSKSQVYQKGQLFVHKIFAYRFFNFFLILGFACKIEGEFYL</sequence>
<evidence type="ECO:0000313" key="2">
    <source>
        <dbReference type="WBParaSite" id="Minc3s00363g11026"/>
    </source>
</evidence>
<protein>
    <submittedName>
        <fullName evidence="2">Uncharacterized protein</fullName>
    </submittedName>
</protein>
<name>A0A914LAV1_MELIC</name>
<evidence type="ECO:0000313" key="1">
    <source>
        <dbReference type="Proteomes" id="UP000887563"/>
    </source>
</evidence>
<reference evidence="2" key="1">
    <citation type="submission" date="2022-11" db="UniProtKB">
        <authorList>
            <consortium name="WormBaseParasite"/>
        </authorList>
    </citation>
    <scope>IDENTIFICATION</scope>
</reference>
<organism evidence="1 2">
    <name type="scientific">Meloidogyne incognita</name>
    <name type="common">Southern root-knot nematode worm</name>
    <name type="synonym">Oxyuris incognita</name>
    <dbReference type="NCBI Taxonomy" id="6306"/>
    <lineage>
        <taxon>Eukaryota</taxon>
        <taxon>Metazoa</taxon>
        <taxon>Ecdysozoa</taxon>
        <taxon>Nematoda</taxon>
        <taxon>Chromadorea</taxon>
        <taxon>Rhabditida</taxon>
        <taxon>Tylenchina</taxon>
        <taxon>Tylenchomorpha</taxon>
        <taxon>Tylenchoidea</taxon>
        <taxon>Meloidogynidae</taxon>
        <taxon>Meloidogyninae</taxon>
        <taxon>Meloidogyne</taxon>
        <taxon>Meloidogyne incognita group</taxon>
    </lineage>
</organism>
<dbReference type="WBParaSite" id="Minc3s00363g11026">
    <property type="protein sequence ID" value="Minc3s00363g11026"/>
    <property type="gene ID" value="Minc3s00363g11026"/>
</dbReference>
<accession>A0A914LAV1</accession>
<keyword evidence="1" id="KW-1185">Reference proteome</keyword>
<dbReference type="Proteomes" id="UP000887563">
    <property type="component" value="Unplaced"/>
</dbReference>
<dbReference type="AlphaFoldDB" id="A0A914LAV1"/>